<proteinExistence type="predicted"/>
<sequence length="44" mass="5393">MFYAYFARARLRDKEAIITKNIINDNFLRKVIYPACLNYNVFRF</sequence>
<comment type="caution">
    <text evidence="1">The sequence shown here is derived from an EMBL/GenBank/DDBJ whole genome shotgun (WGS) entry which is preliminary data.</text>
</comment>
<dbReference type="EMBL" id="BARU01027422">
    <property type="protein sequence ID" value="GAH74016.1"/>
    <property type="molecule type" value="Genomic_DNA"/>
</dbReference>
<name>X1HV49_9ZZZZ</name>
<protein>
    <submittedName>
        <fullName evidence="1">Uncharacterized protein</fullName>
    </submittedName>
</protein>
<organism evidence="1">
    <name type="scientific">marine sediment metagenome</name>
    <dbReference type="NCBI Taxonomy" id="412755"/>
    <lineage>
        <taxon>unclassified sequences</taxon>
        <taxon>metagenomes</taxon>
        <taxon>ecological metagenomes</taxon>
    </lineage>
</organism>
<gene>
    <name evidence="1" type="ORF">S03H2_43901</name>
</gene>
<dbReference type="AlphaFoldDB" id="X1HV49"/>
<reference evidence="1" key="1">
    <citation type="journal article" date="2014" name="Front. Microbiol.">
        <title>High frequency of phylogenetically diverse reductive dehalogenase-homologous genes in deep subseafloor sedimentary metagenomes.</title>
        <authorList>
            <person name="Kawai M."/>
            <person name="Futagami T."/>
            <person name="Toyoda A."/>
            <person name="Takaki Y."/>
            <person name="Nishi S."/>
            <person name="Hori S."/>
            <person name="Arai W."/>
            <person name="Tsubouchi T."/>
            <person name="Morono Y."/>
            <person name="Uchiyama I."/>
            <person name="Ito T."/>
            <person name="Fujiyama A."/>
            <person name="Inagaki F."/>
            <person name="Takami H."/>
        </authorList>
    </citation>
    <scope>NUCLEOTIDE SEQUENCE</scope>
    <source>
        <strain evidence="1">Expedition CK06-06</strain>
    </source>
</reference>
<evidence type="ECO:0000313" key="1">
    <source>
        <dbReference type="EMBL" id="GAH74016.1"/>
    </source>
</evidence>
<accession>X1HV49</accession>